<dbReference type="PANTHER" id="PTHR35745">
    <property type="entry name" value="BNACNNG14650D PROTEIN"/>
    <property type="match status" value="1"/>
</dbReference>
<feature type="compositionally biased region" description="Polar residues" evidence="1">
    <location>
        <begin position="186"/>
        <end position="203"/>
    </location>
</feature>
<organism evidence="2">
    <name type="scientific">Physcomitrium patens</name>
    <name type="common">Spreading-leaved earth moss</name>
    <name type="synonym">Physcomitrella patens</name>
    <dbReference type="NCBI Taxonomy" id="3218"/>
    <lineage>
        <taxon>Eukaryota</taxon>
        <taxon>Viridiplantae</taxon>
        <taxon>Streptophyta</taxon>
        <taxon>Embryophyta</taxon>
        <taxon>Bryophyta</taxon>
        <taxon>Bryophytina</taxon>
        <taxon>Bryopsida</taxon>
        <taxon>Funariidae</taxon>
        <taxon>Funariales</taxon>
        <taxon>Funariaceae</taxon>
        <taxon>Physcomitrium</taxon>
    </lineage>
</organism>
<dbReference type="GO" id="GO:0010027">
    <property type="term" value="P:thylakoid membrane organization"/>
    <property type="evidence" value="ECO:0007669"/>
    <property type="project" value="InterPro"/>
</dbReference>
<keyword evidence="4" id="KW-1185">Reference proteome</keyword>
<sequence length="203" mass="21459">MAMAMLASPSLSSVCSNSGRTPAVSGRQQQQLPGAFSPKTNGDQLARRGVSVRAQQKRGSSGDPESKQLLDAFFLGKALAETVSERIGSLVGELLSDVGQRQAEQQRQIREFQNEVQERAKSASRKAAQKALATDNTVSVAAATQVSPVTYDDEPSGNIVTESTTSATEGANGLPTLPYEDLPPLDSQSDNTTASSQKDTPDF</sequence>
<feature type="compositionally biased region" description="Polar residues" evidence="1">
    <location>
        <begin position="14"/>
        <end position="43"/>
    </location>
</feature>
<dbReference type="OrthoDB" id="532061at2759"/>
<feature type="compositionally biased region" description="Polar residues" evidence="1">
    <location>
        <begin position="134"/>
        <end position="148"/>
    </location>
</feature>
<dbReference type="Pfam" id="PF20711">
    <property type="entry name" value="DUF6825"/>
    <property type="match status" value="1"/>
</dbReference>
<protein>
    <submittedName>
        <fullName evidence="2 3">Uncharacterized protein</fullName>
    </submittedName>
</protein>
<dbReference type="PANTHER" id="PTHR35745:SF1">
    <property type="entry name" value="OS04G0513000 PROTEIN"/>
    <property type="match status" value="1"/>
</dbReference>
<reference evidence="3" key="3">
    <citation type="submission" date="2020-12" db="UniProtKB">
        <authorList>
            <consortium name="EnsemblPlants"/>
        </authorList>
    </citation>
    <scope>IDENTIFICATION</scope>
</reference>
<proteinExistence type="predicted"/>
<reference evidence="2 4" key="2">
    <citation type="journal article" date="2018" name="Plant J.">
        <title>The Physcomitrella patens chromosome-scale assembly reveals moss genome structure and evolution.</title>
        <authorList>
            <person name="Lang D."/>
            <person name="Ullrich K.K."/>
            <person name="Murat F."/>
            <person name="Fuchs J."/>
            <person name="Jenkins J."/>
            <person name="Haas F.B."/>
            <person name="Piednoel M."/>
            <person name="Gundlach H."/>
            <person name="Van Bel M."/>
            <person name="Meyberg R."/>
            <person name="Vives C."/>
            <person name="Morata J."/>
            <person name="Symeonidi A."/>
            <person name="Hiss M."/>
            <person name="Muchero W."/>
            <person name="Kamisugi Y."/>
            <person name="Saleh O."/>
            <person name="Blanc G."/>
            <person name="Decker E.L."/>
            <person name="van Gessel N."/>
            <person name="Grimwood J."/>
            <person name="Hayes R.D."/>
            <person name="Graham S.W."/>
            <person name="Gunter L.E."/>
            <person name="McDaniel S.F."/>
            <person name="Hoernstein S.N.W."/>
            <person name="Larsson A."/>
            <person name="Li F.W."/>
            <person name="Perroud P.F."/>
            <person name="Phillips J."/>
            <person name="Ranjan P."/>
            <person name="Rokshar D.S."/>
            <person name="Rothfels C.J."/>
            <person name="Schneider L."/>
            <person name="Shu S."/>
            <person name="Stevenson D.W."/>
            <person name="Thummler F."/>
            <person name="Tillich M."/>
            <person name="Villarreal Aguilar J.C."/>
            <person name="Widiez T."/>
            <person name="Wong G.K."/>
            <person name="Wymore A."/>
            <person name="Zhang Y."/>
            <person name="Zimmer A.D."/>
            <person name="Quatrano R.S."/>
            <person name="Mayer K.F.X."/>
            <person name="Goodstein D."/>
            <person name="Casacuberta J.M."/>
            <person name="Vandepoele K."/>
            <person name="Reski R."/>
            <person name="Cuming A.C."/>
            <person name="Tuskan G.A."/>
            <person name="Maumus F."/>
            <person name="Salse J."/>
            <person name="Schmutz J."/>
            <person name="Rensing S.A."/>
        </authorList>
    </citation>
    <scope>NUCLEOTIDE SEQUENCE [LARGE SCALE GENOMIC DNA]</scope>
    <source>
        <strain evidence="3 4">cv. Gransden 2004</strain>
    </source>
</reference>
<dbReference type="Gramene" id="Pp3c16_19690V3.1">
    <property type="protein sequence ID" value="Pp3c16_19690V3.1"/>
    <property type="gene ID" value="Pp3c16_19690"/>
</dbReference>
<feature type="region of interest" description="Disordered" evidence="1">
    <location>
        <begin position="120"/>
        <end position="203"/>
    </location>
</feature>
<dbReference type="InterPro" id="IPR040003">
    <property type="entry name" value="PG18-like"/>
</dbReference>
<dbReference type="EnsemblPlants" id="Pp3c16_19690V3.1">
    <property type="protein sequence ID" value="Pp3c16_19690V3.1"/>
    <property type="gene ID" value="Pp3c16_19690"/>
</dbReference>
<evidence type="ECO:0000313" key="2">
    <source>
        <dbReference type="EMBL" id="PNR38132.1"/>
    </source>
</evidence>
<dbReference type="STRING" id="3218.A9SI59"/>
<dbReference type="RefSeq" id="XP_024397990.1">
    <property type="nucleotide sequence ID" value="XM_024542222.2"/>
</dbReference>
<name>A9SI59_PHYPA</name>
<dbReference type="GO" id="GO:0009535">
    <property type="term" value="C:chloroplast thylakoid membrane"/>
    <property type="evidence" value="ECO:0000318"/>
    <property type="project" value="GO_Central"/>
</dbReference>
<dbReference type="PaxDb" id="3218-PP1S81_260V6.1"/>
<feature type="region of interest" description="Disordered" evidence="1">
    <location>
        <begin position="1"/>
        <end position="67"/>
    </location>
</feature>
<evidence type="ECO:0000313" key="4">
    <source>
        <dbReference type="Proteomes" id="UP000006727"/>
    </source>
</evidence>
<dbReference type="eggNOG" id="ENOG502S46M">
    <property type="taxonomic scope" value="Eukaryota"/>
</dbReference>
<feature type="compositionally biased region" description="Polar residues" evidence="1">
    <location>
        <begin position="158"/>
        <end position="169"/>
    </location>
</feature>
<dbReference type="GeneID" id="112293114"/>
<dbReference type="AlphaFoldDB" id="A9SI59"/>
<dbReference type="Gramene" id="Pp3c16_19690V3.2">
    <property type="protein sequence ID" value="Pp3c16_19690V3.2"/>
    <property type="gene ID" value="Pp3c16_19690"/>
</dbReference>
<dbReference type="EnsemblPlants" id="Pp3c16_19690V3.2">
    <property type="protein sequence ID" value="Pp3c16_19690V3.2"/>
    <property type="gene ID" value="Pp3c16_19690"/>
</dbReference>
<dbReference type="EMBL" id="ABEU02000016">
    <property type="protein sequence ID" value="PNR38132.1"/>
    <property type="molecule type" value="Genomic_DNA"/>
</dbReference>
<feature type="compositionally biased region" description="Low complexity" evidence="1">
    <location>
        <begin position="1"/>
        <end position="13"/>
    </location>
</feature>
<dbReference type="HOGENOM" id="CLU_1350868_0_0_1"/>
<evidence type="ECO:0000313" key="3">
    <source>
        <dbReference type="EnsemblPlants" id="Pp3c16_19690V3.1"/>
    </source>
</evidence>
<accession>A9SI59</accession>
<evidence type="ECO:0000256" key="1">
    <source>
        <dbReference type="SAM" id="MobiDB-lite"/>
    </source>
</evidence>
<dbReference type="Proteomes" id="UP000006727">
    <property type="component" value="Chromosome 16"/>
</dbReference>
<reference evidence="2 4" key="1">
    <citation type="journal article" date="2008" name="Science">
        <title>The Physcomitrella genome reveals evolutionary insights into the conquest of land by plants.</title>
        <authorList>
            <person name="Rensing S."/>
            <person name="Lang D."/>
            <person name="Zimmer A."/>
            <person name="Terry A."/>
            <person name="Salamov A."/>
            <person name="Shapiro H."/>
            <person name="Nishiyama T."/>
            <person name="Perroud P.-F."/>
            <person name="Lindquist E."/>
            <person name="Kamisugi Y."/>
            <person name="Tanahashi T."/>
            <person name="Sakakibara K."/>
            <person name="Fujita T."/>
            <person name="Oishi K."/>
            <person name="Shin-I T."/>
            <person name="Kuroki Y."/>
            <person name="Toyoda A."/>
            <person name="Suzuki Y."/>
            <person name="Hashimoto A."/>
            <person name="Yamaguchi K."/>
            <person name="Sugano A."/>
            <person name="Kohara Y."/>
            <person name="Fujiyama A."/>
            <person name="Anterola A."/>
            <person name="Aoki S."/>
            <person name="Ashton N."/>
            <person name="Barbazuk W.B."/>
            <person name="Barker E."/>
            <person name="Bennetzen J."/>
            <person name="Bezanilla M."/>
            <person name="Blankenship R."/>
            <person name="Cho S.H."/>
            <person name="Dutcher S."/>
            <person name="Estelle M."/>
            <person name="Fawcett J.A."/>
            <person name="Gundlach H."/>
            <person name="Hanada K."/>
            <person name="Heyl A."/>
            <person name="Hicks K.A."/>
            <person name="Hugh J."/>
            <person name="Lohr M."/>
            <person name="Mayer K."/>
            <person name="Melkozernov A."/>
            <person name="Murata T."/>
            <person name="Nelson D."/>
            <person name="Pils B."/>
            <person name="Prigge M."/>
            <person name="Reiss B."/>
            <person name="Renner T."/>
            <person name="Rombauts S."/>
            <person name="Rushton P."/>
            <person name="Sanderfoot A."/>
            <person name="Schween G."/>
            <person name="Shiu S.-H."/>
            <person name="Stueber K."/>
            <person name="Theodoulou F.L."/>
            <person name="Tu H."/>
            <person name="Van de Peer Y."/>
            <person name="Verrier P.J."/>
            <person name="Waters E."/>
            <person name="Wood A."/>
            <person name="Yang L."/>
            <person name="Cove D."/>
            <person name="Cuming A."/>
            <person name="Hasebe M."/>
            <person name="Lucas S."/>
            <person name="Mishler D.B."/>
            <person name="Reski R."/>
            <person name="Grigoriev I."/>
            <person name="Quatrano R.S."/>
            <person name="Boore J.L."/>
        </authorList>
    </citation>
    <scope>NUCLEOTIDE SEQUENCE [LARGE SCALE GENOMIC DNA]</scope>
    <source>
        <strain evidence="3 4">cv. Gransden 2004</strain>
    </source>
</reference>
<gene>
    <name evidence="3" type="primary">LOC112293114</name>
    <name evidence="2" type="ORF">PHYPA_021243</name>
</gene>